<dbReference type="OrthoDB" id="4238996at2"/>
<keyword evidence="3" id="KW-1185">Reference proteome</keyword>
<sequence>MAAPSDRWWPNVTGGIPTFKGEHASLSGVRKENRRRDGAESPVDTSIRRRPCDDAEVTEVQVQV</sequence>
<dbReference type="KEGG" id="sdd:D9753_28335"/>
<organism evidence="2 3">
    <name type="scientific">Streptomyces dangxiongensis</name>
    <dbReference type="NCBI Taxonomy" id="1442032"/>
    <lineage>
        <taxon>Bacteria</taxon>
        <taxon>Bacillati</taxon>
        <taxon>Actinomycetota</taxon>
        <taxon>Actinomycetes</taxon>
        <taxon>Kitasatosporales</taxon>
        <taxon>Streptomycetaceae</taxon>
        <taxon>Streptomyces</taxon>
    </lineage>
</organism>
<dbReference type="EMBL" id="CP033073">
    <property type="protein sequence ID" value="AYN42151.1"/>
    <property type="molecule type" value="Genomic_DNA"/>
</dbReference>
<gene>
    <name evidence="2" type="ORF">D9753_28335</name>
</gene>
<protein>
    <submittedName>
        <fullName evidence="2">Uncharacterized protein</fullName>
    </submittedName>
</protein>
<evidence type="ECO:0000313" key="2">
    <source>
        <dbReference type="EMBL" id="AYN42151.1"/>
    </source>
</evidence>
<name>A0A3G2JKK3_9ACTN</name>
<dbReference type="Proteomes" id="UP000268329">
    <property type="component" value="Chromosome"/>
</dbReference>
<feature type="compositionally biased region" description="Basic and acidic residues" evidence="1">
    <location>
        <begin position="29"/>
        <end position="39"/>
    </location>
</feature>
<accession>A0A3G2JKK3</accession>
<feature type="region of interest" description="Disordered" evidence="1">
    <location>
        <begin position="1"/>
        <end position="46"/>
    </location>
</feature>
<evidence type="ECO:0000256" key="1">
    <source>
        <dbReference type="SAM" id="MobiDB-lite"/>
    </source>
</evidence>
<proteinExistence type="predicted"/>
<dbReference type="AlphaFoldDB" id="A0A3G2JKK3"/>
<reference evidence="2 3" key="1">
    <citation type="submission" date="2018-10" db="EMBL/GenBank/DDBJ databases">
        <title>The genome of Streptomyces dangxiongensis Z022.</title>
        <authorList>
            <person name="Zhang B."/>
        </authorList>
    </citation>
    <scope>NUCLEOTIDE SEQUENCE [LARGE SCALE GENOMIC DNA]</scope>
    <source>
        <strain evidence="2 3">Z022</strain>
    </source>
</reference>
<evidence type="ECO:0000313" key="3">
    <source>
        <dbReference type="Proteomes" id="UP000268329"/>
    </source>
</evidence>